<gene>
    <name evidence="1" type="ORF">FA95DRAFT_1498100</name>
</gene>
<name>A0ACB8RIZ9_9AGAM</name>
<proteinExistence type="predicted"/>
<comment type="caution">
    <text evidence="1">The sequence shown here is derived from an EMBL/GenBank/DDBJ whole genome shotgun (WGS) entry which is preliminary data.</text>
</comment>
<keyword evidence="2" id="KW-1185">Reference proteome</keyword>
<evidence type="ECO:0000313" key="1">
    <source>
        <dbReference type="EMBL" id="KAI0043762.1"/>
    </source>
</evidence>
<dbReference type="Proteomes" id="UP000814033">
    <property type="component" value="Unassembled WGS sequence"/>
</dbReference>
<reference evidence="1" key="1">
    <citation type="submission" date="2021-02" db="EMBL/GenBank/DDBJ databases">
        <authorList>
            <consortium name="DOE Joint Genome Institute"/>
            <person name="Ahrendt S."/>
            <person name="Looney B.P."/>
            <person name="Miyauchi S."/>
            <person name="Morin E."/>
            <person name="Drula E."/>
            <person name="Courty P.E."/>
            <person name="Chicoki N."/>
            <person name="Fauchery L."/>
            <person name="Kohler A."/>
            <person name="Kuo A."/>
            <person name="Labutti K."/>
            <person name="Pangilinan J."/>
            <person name="Lipzen A."/>
            <person name="Riley R."/>
            <person name="Andreopoulos W."/>
            <person name="He G."/>
            <person name="Johnson J."/>
            <person name="Barry K.W."/>
            <person name="Grigoriev I.V."/>
            <person name="Nagy L."/>
            <person name="Hibbett D."/>
            <person name="Henrissat B."/>
            <person name="Matheny P.B."/>
            <person name="Labbe J."/>
            <person name="Martin F."/>
        </authorList>
    </citation>
    <scope>NUCLEOTIDE SEQUENCE</scope>
    <source>
        <strain evidence="1">FP105234-sp</strain>
    </source>
</reference>
<accession>A0ACB8RIZ9</accession>
<protein>
    <submittedName>
        <fullName evidence="1">Uncharacterized protein</fullName>
    </submittedName>
</protein>
<dbReference type="EMBL" id="MU276005">
    <property type="protein sequence ID" value="KAI0043762.1"/>
    <property type="molecule type" value="Genomic_DNA"/>
</dbReference>
<sequence>QLEFYVTVTLPSSKHSIRHIPQLTTSFHNFAQRFDYLTNFDFGRVSLYSTNNPIAIKNIVAQSLTAQSSNGPITGHFNTSSQLVLHTTNSPIKIGVTASDDGKKGKPTTVNLHTTNSVLEASLNLVANTKKGRGGAFSVEASTTNSPLNIATLDAPPDSVLHLTARTTNSPAVVRLHPAYEGSFTAVTTNFSPALDRLPDVEDPTGEGRPRSVEIQSVRGRTLYGAVRWVPSHHKEGRAGSVSVSSTNSPVKVTL</sequence>
<evidence type="ECO:0000313" key="2">
    <source>
        <dbReference type="Proteomes" id="UP000814033"/>
    </source>
</evidence>
<reference evidence="1" key="2">
    <citation type="journal article" date="2022" name="New Phytol.">
        <title>Evolutionary transition to the ectomycorrhizal habit in the genomes of a hyperdiverse lineage of mushroom-forming fungi.</title>
        <authorList>
            <person name="Looney B."/>
            <person name="Miyauchi S."/>
            <person name="Morin E."/>
            <person name="Drula E."/>
            <person name="Courty P.E."/>
            <person name="Kohler A."/>
            <person name="Kuo A."/>
            <person name="LaButti K."/>
            <person name="Pangilinan J."/>
            <person name="Lipzen A."/>
            <person name="Riley R."/>
            <person name="Andreopoulos W."/>
            <person name="He G."/>
            <person name="Johnson J."/>
            <person name="Nolan M."/>
            <person name="Tritt A."/>
            <person name="Barry K.W."/>
            <person name="Grigoriev I.V."/>
            <person name="Nagy L.G."/>
            <person name="Hibbett D."/>
            <person name="Henrissat B."/>
            <person name="Matheny P.B."/>
            <person name="Labbe J."/>
            <person name="Martin F.M."/>
        </authorList>
    </citation>
    <scope>NUCLEOTIDE SEQUENCE</scope>
    <source>
        <strain evidence="1">FP105234-sp</strain>
    </source>
</reference>
<feature type="non-terminal residue" evidence="1">
    <location>
        <position position="1"/>
    </location>
</feature>
<organism evidence="1 2">
    <name type="scientific">Auriscalpium vulgare</name>
    <dbReference type="NCBI Taxonomy" id="40419"/>
    <lineage>
        <taxon>Eukaryota</taxon>
        <taxon>Fungi</taxon>
        <taxon>Dikarya</taxon>
        <taxon>Basidiomycota</taxon>
        <taxon>Agaricomycotina</taxon>
        <taxon>Agaricomycetes</taxon>
        <taxon>Russulales</taxon>
        <taxon>Auriscalpiaceae</taxon>
        <taxon>Auriscalpium</taxon>
    </lineage>
</organism>